<name>A0A381FN36_9FLAO</name>
<dbReference type="InterPro" id="IPR026444">
    <property type="entry name" value="Secre_tail"/>
</dbReference>
<dbReference type="AlphaFoldDB" id="A0A381FN36"/>
<reference evidence="2 3" key="1">
    <citation type="submission" date="2018-06" db="EMBL/GenBank/DDBJ databases">
        <authorList>
            <consortium name="Pathogen Informatics"/>
            <person name="Doyle S."/>
        </authorList>
    </citation>
    <scope>NUCLEOTIDE SEQUENCE [LARGE SCALE GENOMIC DNA]</scope>
    <source>
        <strain evidence="2 3">NCTC13532</strain>
    </source>
</reference>
<evidence type="ECO:0000313" key="2">
    <source>
        <dbReference type="EMBL" id="SUX47970.1"/>
    </source>
</evidence>
<sequence length="259" mass="27175">MKKIYSLFAAVALSGTAFAQGAETFQTQTVLTSAYANGTFAGETSGVTVNFVHARDEGLATADDYAITGKGIMLRRSDEPSSVEFVIPNGVGSFTFSYRKAFTSGAIRTLAVFVNNVQTTVVPDFGAGSGANATVYTSTTVVNQAGPVTIKISFPTGTATGNKQLTIDNVSWTANGTLAVADFNKSKTNFVKNTFVKNDEITFGADAKDVKIYTLTGQLVKTASVKANGTLNIAELAEGNFIVTGTVNNQAVSQKILKN</sequence>
<organism evidence="2 3">
    <name type="scientific">Chryseobacterium indoltheticum</name>
    <dbReference type="NCBI Taxonomy" id="254"/>
    <lineage>
        <taxon>Bacteria</taxon>
        <taxon>Pseudomonadati</taxon>
        <taxon>Bacteroidota</taxon>
        <taxon>Flavobacteriia</taxon>
        <taxon>Flavobacteriales</taxon>
        <taxon>Weeksellaceae</taxon>
        <taxon>Chryseobacterium group</taxon>
        <taxon>Chryseobacterium</taxon>
    </lineage>
</organism>
<evidence type="ECO:0000313" key="3">
    <source>
        <dbReference type="Proteomes" id="UP000254282"/>
    </source>
</evidence>
<dbReference type="RefSeq" id="WP_115621222.1">
    <property type="nucleotide sequence ID" value="NZ_CP067432.1"/>
</dbReference>
<dbReference type="Proteomes" id="UP000254282">
    <property type="component" value="Unassembled WGS sequence"/>
</dbReference>
<proteinExistence type="predicted"/>
<evidence type="ECO:0000256" key="1">
    <source>
        <dbReference type="ARBA" id="ARBA00022729"/>
    </source>
</evidence>
<protein>
    <submittedName>
        <fullName evidence="2">Por secretion system C-terminal sorting domain</fullName>
    </submittedName>
</protein>
<keyword evidence="1" id="KW-0732">Signal</keyword>
<dbReference type="NCBIfam" id="TIGR04183">
    <property type="entry name" value="Por_Secre_tail"/>
    <property type="match status" value="1"/>
</dbReference>
<gene>
    <name evidence="2" type="ORF">NCTC13532_03571</name>
</gene>
<accession>A0A381FN36</accession>
<dbReference type="EMBL" id="UFVR01000004">
    <property type="protein sequence ID" value="SUX47970.1"/>
    <property type="molecule type" value="Genomic_DNA"/>
</dbReference>
<dbReference type="STRING" id="254.SAMN05421682_1077"/>